<dbReference type="PANTHER" id="PTHR30055">
    <property type="entry name" value="HTH-TYPE TRANSCRIPTIONAL REGULATOR RUTR"/>
    <property type="match status" value="1"/>
</dbReference>
<dbReference type="InterPro" id="IPR009057">
    <property type="entry name" value="Homeodomain-like_sf"/>
</dbReference>
<evidence type="ECO:0000313" key="8">
    <source>
        <dbReference type="Proteomes" id="UP000005777"/>
    </source>
</evidence>
<proteinExistence type="predicted"/>
<keyword evidence="3" id="KW-0804">Transcription</keyword>
<dbReference type="Pfam" id="PF00440">
    <property type="entry name" value="TetR_N"/>
    <property type="match status" value="1"/>
</dbReference>
<dbReference type="PRINTS" id="PR00455">
    <property type="entry name" value="HTHTETR"/>
</dbReference>
<dbReference type="GO" id="GO:0003700">
    <property type="term" value="F:DNA-binding transcription factor activity"/>
    <property type="evidence" value="ECO:0007669"/>
    <property type="project" value="TreeGrafter"/>
</dbReference>
<organism evidence="7 8">
    <name type="scientific">Scardovia inopinata F0304</name>
    <dbReference type="NCBI Taxonomy" id="641146"/>
    <lineage>
        <taxon>Bacteria</taxon>
        <taxon>Bacillati</taxon>
        <taxon>Actinomycetota</taxon>
        <taxon>Actinomycetes</taxon>
        <taxon>Bifidobacteriales</taxon>
        <taxon>Bifidobacteriaceae</taxon>
        <taxon>Scardovia</taxon>
    </lineage>
</organism>
<feature type="DNA-binding region" description="H-T-H motif" evidence="4">
    <location>
        <begin position="61"/>
        <end position="80"/>
    </location>
</feature>
<evidence type="ECO:0000256" key="1">
    <source>
        <dbReference type="ARBA" id="ARBA00023015"/>
    </source>
</evidence>
<keyword evidence="2 4" id="KW-0238">DNA-binding</keyword>
<protein>
    <recommendedName>
        <fullName evidence="6">HTH tetR-type domain-containing protein</fullName>
    </recommendedName>
</protein>
<feature type="compositionally biased region" description="Polar residues" evidence="5">
    <location>
        <begin position="1"/>
        <end position="12"/>
    </location>
</feature>
<dbReference type="EMBL" id="ADCX01000013">
    <property type="protein sequence ID" value="EFG26245.2"/>
    <property type="molecule type" value="Genomic_DNA"/>
</dbReference>
<feature type="region of interest" description="Disordered" evidence="5">
    <location>
        <begin position="1"/>
        <end position="40"/>
    </location>
</feature>
<dbReference type="Gene3D" id="1.10.357.10">
    <property type="entry name" value="Tetracycline Repressor, domain 2"/>
    <property type="match status" value="1"/>
</dbReference>
<dbReference type="InterPro" id="IPR001647">
    <property type="entry name" value="HTH_TetR"/>
</dbReference>
<accession>W5IH13</accession>
<gene>
    <name evidence="7" type="ORF">HMPREF9020_01327</name>
</gene>
<dbReference type="GO" id="GO:0000976">
    <property type="term" value="F:transcription cis-regulatory region binding"/>
    <property type="evidence" value="ECO:0007669"/>
    <property type="project" value="TreeGrafter"/>
</dbReference>
<evidence type="ECO:0000256" key="3">
    <source>
        <dbReference type="ARBA" id="ARBA00023163"/>
    </source>
</evidence>
<dbReference type="HOGENOM" id="CLU_069356_44_0_11"/>
<keyword evidence="8" id="KW-1185">Reference proteome</keyword>
<dbReference type="PROSITE" id="PS50977">
    <property type="entry name" value="HTH_TETR_2"/>
    <property type="match status" value="1"/>
</dbReference>
<dbReference type="InterPro" id="IPR050109">
    <property type="entry name" value="HTH-type_TetR-like_transc_reg"/>
</dbReference>
<dbReference type="SUPFAM" id="SSF46689">
    <property type="entry name" value="Homeodomain-like"/>
    <property type="match status" value="1"/>
</dbReference>
<feature type="domain" description="HTH tetR-type" evidence="6">
    <location>
        <begin position="38"/>
        <end position="98"/>
    </location>
</feature>
<dbReference type="AlphaFoldDB" id="W5IH13"/>
<evidence type="ECO:0000256" key="5">
    <source>
        <dbReference type="SAM" id="MobiDB-lite"/>
    </source>
</evidence>
<evidence type="ECO:0000256" key="2">
    <source>
        <dbReference type="ARBA" id="ARBA00023125"/>
    </source>
</evidence>
<dbReference type="eggNOG" id="COG1309">
    <property type="taxonomic scope" value="Bacteria"/>
</dbReference>
<comment type="caution">
    <text evidence="7">The sequence shown here is derived from an EMBL/GenBank/DDBJ whole genome shotgun (WGS) entry which is preliminary data.</text>
</comment>
<evidence type="ECO:0000256" key="4">
    <source>
        <dbReference type="PROSITE-ProRule" id="PRU00335"/>
    </source>
</evidence>
<sequence length="235" mass="27139">MTEKSTNAGSTMHKTKAAADTGNAYEGTASSRVRKNPQERRKEIVDAAVELIAQNGYNGISLRNVAAKLGMTQQGVLHYVKNKAGLLSLIITEVYDVQGTPEDFRKSGLPGSDNPEGMSLIAYFRYLIRYNSQRRTLVKLYCMLEVEAIQENYPLREYMQSRPQSVWDYYSKFQWKIPPSIGGWGKMRPYVRKALESMDGIQLRWLRTPPIDMYDEWLEFEKMIFPSPLWDDYRI</sequence>
<evidence type="ECO:0000313" key="7">
    <source>
        <dbReference type="EMBL" id="EFG26245.2"/>
    </source>
</evidence>
<keyword evidence="1" id="KW-0805">Transcription regulation</keyword>
<name>W5IH13_SCAIO</name>
<dbReference type="PANTHER" id="PTHR30055:SF234">
    <property type="entry name" value="HTH-TYPE TRANSCRIPTIONAL REGULATOR BETI"/>
    <property type="match status" value="1"/>
</dbReference>
<dbReference type="Proteomes" id="UP000005777">
    <property type="component" value="Unassembled WGS sequence"/>
</dbReference>
<reference evidence="7 8" key="1">
    <citation type="submission" date="2012-01" db="EMBL/GenBank/DDBJ databases">
        <title>The Genome Sequence of Scardovia inopinata F0304.</title>
        <authorList>
            <consortium name="The Broad Institute Genome Sequencing Platform"/>
            <person name="Earl A."/>
            <person name="Ward D."/>
            <person name="Feldgarden M."/>
            <person name="Gevers D."/>
            <person name="Izard J."/>
            <person name="Baranova O.V."/>
            <person name="Blanton J.M."/>
            <person name="Tanner A.C."/>
            <person name="Dewhirst F.E."/>
            <person name="Young S.K."/>
            <person name="Zeng Q."/>
            <person name="Gargeya S."/>
            <person name="Fitzgerald M."/>
            <person name="Haas B."/>
            <person name="Abouelleil A."/>
            <person name="Alvarado L."/>
            <person name="Arachchi H.M."/>
            <person name="Berlin A."/>
            <person name="Chapman S.B."/>
            <person name="Gearin G."/>
            <person name="Goldberg J."/>
            <person name="Griggs A."/>
            <person name="Gujja S."/>
            <person name="Hansen M."/>
            <person name="Heiman D."/>
            <person name="Howarth C."/>
            <person name="Larimer J."/>
            <person name="Lui A."/>
            <person name="MacDonald P.J."/>
            <person name="McCowen C."/>
            <person name="Montmayeur A."/>
            <person name="Murphy C."/>
            <person name="Neiman D."/>
            <person name="Pearson M."/>
            <person name="Priest M."/>
            <person name="Roberts A."/>
            <person name="Saif S."/>
            <person name="Shea T."/>
            <person name="Sisk P."/>
            <person name="Stolte C."/>
            <person name="Sykes S."/>
            <person name="Wortman J."/>
            <person name="Nusbaum C."/>
            <person name="Birren B."/>
        </authorList>
    </citation>
    <scope>NUCLEOTIDE SEQUENCE [LARGE SCALE GENOMIC DNA]</scope>
    <source>
        <strain evidence="7 8">F0304</strain>
    </source>
</reference>
<evidence type="ECO:0000259" key="6">
    <source>
        <dbReference type="PROSITE" id="PS50977"/>
    </source>
</evidence>